<comment type="subcellular location">
    <subcellularLocation>
        <location evidence="1">Secreted</location>
    </subcellularLocation>
</comment>
<reference evidence="8" key="1">
    <citation type="submission" date="2025-08" db="UniProtKB">
        <authorList>
            <consortium name="RefSeq"/>
        </authorList>
    </citation>
    <scope>IDENTIFICATION</scope>
    <source>
        <tissue evidence="8">Silk gland</tissue>
    </source>
</reference>
<keyword evidence="7" id="KW-1185">Reference proteome</keyword>
<dbReference type="PANTHER" id="PTHR10083">
    <property type="entry name" value="KUNITZ-TYPE PROTEASE INHIBITOR-RELATED"/>
    <property type="match status" value="1"/>
</dbReference>
<dbReference type="GO" id="GO:0004867">
    <property type="term" value="F:serine-type endopeptidase inhibitor activity"/>
    <property type="evidence" value="ECO:0007669"/>
    <property type="project" value="UniProtKB-KW"/>
</dbReference>
<dbReference type="FunFam" id="4.10.410.10:FF:000011">
    <property type="entry name" value="Tissue factor pathway inhibitor"/>
    <property type="match status" value="1"/>
</dbReference>
<dbReference type="AlphaFoldDB" id="A0A6J2KPN4"/>
<dbReference type="KEGG" id="bman:114253565"/>
<feature type="domain" description="BPTI/Kunitz inhibitor" evidence="6">
    <location>
        <begin position="79"/>
        <end position="129"/>
    </location>
</feature>
<accession>A0A6J2KPN4</accession>
<evidence type="ECO:0000313" key="7">
    <source>
        <dbReference type="Proteomes" id="UP000504629"/>
    </source>
</evidence>
<keyword evidence="3" id="KW-0646">Protease inhibitor</keyword>
<evidence type="ECO:0000256" key="3">
    <source>
        <dbReference type="ARBA" id="ARBA00022690"/>
    </source>
</evidence>
<dbReference type="RefSeq" id="XP_028044291.1">
    <property type="nucleotide sequence ID" value="XM_028188490.1"/>
</dbReference>
<dbReference type="Gene3D" id="4.10.410.10">
    <property type="entry name" value="Pancreatic trypsin inhibitor Kunitz domain"/>
    <property type="match status" value="2"/>
</dbReference>
<dbReference type="InterPro" id="IPR020901">
    <property type="entry name" value="Prtase_inh_Kunz-CS"/>
</dbReference>
<organism evidence="7 8">
    <name type="scientific">Bombyx mandarina</name>
    <name type="common">Wild silk moth</name>
    <name type="synonym">Wild silkworm</name>
    <dbReference type="NCBI Taxonomy" id="7092"/>
    <lineage>
        <taxon>Eukaryota</taxon>
        <taxon>Metazoa</taxon>
        <taxon>Ecdysozoa</taxon>
        <taxon>Arthropoda</taxon>
        <taxon>Hexapoda</taxon>
        <taxon>Insecta</taxon>
        <taxon>Pterygota</taxon>
        <taxon>Neoptera</taxon>
        <taxon>Endopterygota</taxon>
        <taxon>Lepidoptera</taxon>
        <taxon>Glossata</taxon>
        <taxon>Ditrysia</taxon>
        <taxon>Bombycoidea</taxon>
        <taxon>Bombycidae</taxon>
        <taxon>Bombycinae</taxon>
        <taxon>Bombyx</taxon>
    </lineage>
</organism>
<dbReference type="PRINTS" id="PR00759">
    <property type="entry name" value="BASICPTASE"/>
</dbReference>
<proteinExistence type="predicted"/>
<keyword evidence="2" id="KW-0964">Secreted</keyword>
<protein>
    <submittedName>
        <fullName evidence="8">Carboxypeptidase inhibitor SmCI-like</fullName>
    </submittedName>
</protein>
<dbReference type="PANTHER" id="PTHR10083:SF328">
    <property type="entry name" value="TISSUE FACTOR PATHWAY INHIBITOR"/>
    <property type="match status" value="1"/>
</dbReference>
<dbReference type="OrthoDB" id="4473401at2759"/>
<dbReference type="PROSITE" id="PS50279">
    <property type="entry name" value="BPTI_KUNITZ_2"/>
    <property type="match status" value="2"/>
</dbReference>
<feature type="domain" description="BPTI/Kunitz inhibitor" evidence="6">
    <location>
        <begin position="143"/>
        <end position="193"/>
    </location>
</feature>
<dbReference type="SUPFAM" id="SSF57362">
    <property type="entry name" value="BPTI-like"/>
    <property type="match status" value="2"/>
</dbReference>
<dbReference type="CDD" id="cd00109">
    <property type="entry name" value="Kunitz-type"/>
    <property type="match status" value="2"/>
</dbReference>
<name>A0A6J2KPN4_BOMMA</name>
<evidence type="ECO:0000313" key="8">
    <source>
        <dbReference type="RefSeq" id="XP_028044291.1"/>
    </source>
</evidence>
<gene>
    <name evidence="8" type="primary">LOC114253565</name>
</gene>
<sequence length="244" mass="28004">MTWGKIDCPRPMQMEKFDSSPTPQQRLIGKKEQEKHLLISRVVFNFGAKKVNCKIQYETIPSEDIRATTYSPKIVSKTCTLIPDDGPCRGNIRMYYFDPASLKCNIFLWGGCQGNGNRFKTEEECIGKCLSKPNAGPHRPRWCNLSFDYGFCFGNEERWYYDHLWRVCKKTLYSGCGGNKNNFYNQEQCESVCRFGHEGLMKVQEKKDNGGMSKILIINPENATKKRGRIQKTVPTTPSNAKVQ</sequence>
<dbReference type="GeneID" id="114253565"/>
<evidence type="ECO:0000256" key="4">
    <source>
        <dbReference type="ARBA" id="ARBA00022900"/>
    </source>
</evidence>
<keyword evidence="5" id="KW-1015">Disulfide bond</keyword>
<keyword evidence="4" id="KW-0722">Serine protease inhibitor</keyword>
<evidence type="ECO:0000259" key="6">
    <source>
        <dbReference type="PROSITE" id="PS50279"/>
    </source>
</evidence>
<dbReference type="Proteomes" id="UP000504629">
    <property type="component" value="Unplaced"/>
</dbReference>
<dbReference type="InterPro" id="IPR050098">
    <property type="entry name" value="TFPI/VKTCI-like"/>
</dbReference>
<evidence type="ECO:0000256" key="1">
    <source>
        <dbReference type="ARBA" id="ARBA00004613"/>
    </source>
</evidence>
<dbReference type="InterPro" id="IPR002223">
    <property type="entry name" value="Kunitz_BPTI"/>
</dbReference>
<dbReference type="GO" id="GO:0005615">
    <property type="term" value="C:extracellular space"/>
    <property type="evidence" value="ECO:0007669"/>
    <property type="project" value="TreeGrafter"/>
</dbReference>
<dbReference type="Pfam" id="PF00014">
    <property type="entry name" value="Kunitz_BPTI"/>
    <property type="match status" value="2"/>
</dbReference>
<dbReference type="PROSITE" id="PS00280">
    <property type="entry name" value="BPTI_KUNITZ_1"/>
    <property type="match status" value="1"/>
</dbReference>
<dbReference type="InterPro" id="IPR036880">
    <property type="entry name" value="Kunitz_BPTI_sf"/>
</dbReference>
<dbReference type="SMART" id="SM00131">
    <property type="entry name" value="KU"/>
    <property type="match status" value="2"/>
</dbReference>
<evidence type="ECO:0000256" key="2">
    <source>
        <dbReference type="ARBA" id="ARBA00022525"/>
    </source>
</evidence>
<evidence type="ECO:0000256" key="5">
    <source>
        <dbReference type="ARBA" id="ARBA00023157"/>
    </source>
</evidence>